<evidence type="ECO:0000259" key="3">
    <source>
        <dbReference type="Pfam" id="PF00561"/>
    </source>
</evidence>
<evidence type="ECO:0000313" key="6">
    <source>
        <dbReference type="Proteomes" id="UP000770015"/>
    </source>
</evidence>
<dbReference type="PANTHER" id="PTHR43248">
    <property type="entry name" value="2-SUCCINYL-6-HYDROXY-2,4-CYCLOHEXADIENE-1-CARBOXYLATE SYNTHASE"/>
    <property type="match status" value="1"/>
</dbReference>
<evidence type="ECO:0000313" key="5">
    <source>
        <dbReference type="EMBL" id="KAH6693710.1"/>
    </source>
</evidence>
<dbReference type="EMBL" id="JAGSXJ010000003">
    <property type="protein sequence ID" value="KAH6693710.1"/>
    <property type="molecule type" value="Genomic_DNA"/>
</dbReference>
<dbReference type="InterPro" id="IPR013595">
    <property type="entry name" value="Pept_S33_TAP-like_C"/>
</dbReference>
<comment type="caution">
    <text evidence="5">The sequence shown here is derived from an EMBL/GenBank/DDBJ whole genome shotgun (WGS) entry which is preliminary data.</text>
</comment>
<reference evidence="5" key="1">
    <citation type="journal article" date="2021" name="Nat. Commun.">
        <title>Genetic determinants of endophytism in the Arabidopsis root mycobiome.</title>
        <authorList>
            <person name="Mesny F."/>
            <person name="Miyauchi S."/>
            <person name="Thiergart T."/>
            <person name="Pickel B."/>
            <person name="Atanasova L."/>
            <person name="Karlsson M."/>
            <person name="Huettel B."/>
            <person name="Barry K.W."/>
            <person name="Haridas S."/>
            <person name="Chen C."/>
            <person name="Bauer D."/>
            <person name="Andreopoulos W."/>
            <person name="Pangilinan J."/>
            <person name="LaButti K."/>
            <person name="Riley R."/>
            <person name="Lipzen A."/>
            <person name="Clum A."/>
            <person name="Drula E."/>
            <person name="Henrissat B."/>
            <person name="Kohler A."/>
            <person name="Grigoriev I.V."/>
            <person name="Martin F.M."/>
            <person name="Hacquard S."/>
        </authorList>
    </citation>
    <scope>NUCLEOTIDE SEQUENCE</scope>
    <source>
        <strain evidence="5">MPI-SDFR-AT-0117</strain>
    </source>
</reference>
<accession>A0A9P8VHF5</accession>
<sequence>MGRSSKIPVSSGTLEWTPCYAKAECGRLEVPMDYDNPDGAKVILAVLRQKATDMENYKGPVIFNSGGPSNSGIDFLQDEIGVSDRQDLIHDLVGRNHDIIVYDPRSFARSVPRISCWATEQRRSVWAASSPGIPAQYDDPVYLANLQYRARIENSACVDMMGESGILEHVSSTHSARDVHSIMTALGQEKLRFLGQSYGCLLGTFFASMFPEKIERLVCDGNIDPHEITNGTFLTTPPDTDELFDFFASSCAADEQCPLHLDSAAEVRARIDSILENLRSSPVFVPLGEGAEFNYNVQWTPYSAVAMTLIGIVGLPFLAFRDAALALFAIEQGGFGTAENFLAEKPWPRGSDFLDTTYRSPLDPDAGRKGNLGNKYPPTEDWTICNDLPAMPEDLEQFKEWLDRARAQDTIAAAVVGQVLNCMGRTVRAKGLYTGPFGGNTSYPMLFTNARVDPSTSSRMAYSNAEQFPGSGLIVYEGYGHSVMWYADCVKQHINNYFQDGTLPPEDHGCVLDIPINWGG</sequence>
<dbReference type="Gene3D" id="3.40.50.1820">
    <property type="entry name" value="alpha/beta hydrolase"/>
    <property type="match status" value="1"/>
</dbReference>
<dbReference type="GO" id="GO:0016787">
    <property type="term" value="F:hydrolase activity"/>
    <property type="evidence" value="ECO:0007669"/>
    <property type="project" value="UniProtKB-KW"/>
</dbReference>
<organism evidence="5 6">
    <name type="scientific">Plectosphaerella plurivora</name>
    <dbReference type="NCBI Taxonomy" id="936078"/>
    <lineage>
        <taxon>Eukaryota</taxon>
        <taxon>Fungi</taxon>
        <taxon>Dikarya</taxon>
        <taxon>Ascomycota</taxon>
        <taxon>Pezizomycotina</taxon>
        <taxon>Sordariomycetes</taxon>
        <taxon>Hypocreomycetidae</taxon>
        <taxon>Glomerellales</taxon>
        <taxon>Plectosphaerellaceae</taxon>
        <taxon>Plectosphaerella</taxon>
    </lineage>
</organism>
<feature type="domain" description="Peptidase S33 tripeptidyl aminopeptidase-like C-terminal" evidence="4">
    <location>
        <begin position="416"/>
        <end position="510"/>
    </location>
</feature>
<proteinExistence type="inferred from homology"/>
<evidence type="ECO:0000256" key="2">
    <source>
        <dbReference type="ARBA" id="ARBA00022801"/>
    </source>
</evidence>
<dbReference type="InterPro" id="IPR051601">
    <property type="entry name" value="Serine_prot/Carboxylest_S33"/>
</dbReference>
<dbReference type="PANTHER" id="PTHR43248:SF25">
    <property type="entry name" value="AB HYDROLASE-1 DOMAIN-CONTAINING PROTEIN-RELATED"/>
    <property type="match status" value="1"/>
</dbReference>
<dbReference type="InterPro" id="IPR000073">
    <property type="entry name" value="AB_hydrolase_1"/>
</dbReference>
<evidence type="ECO:0000256" key="1">
    <source>
        <dbReference type="ARBA" id="ARBA00010088"/>
    </source>
</evidence>
<gene>
    <name evidence="5" type="ORF">F5X68DRAFT_248120</name>
</gene>
<comment type="similarity">
    <text evidence="1">Belongs to the peptidase S33 family.</text>
</comment>
<dbReference type="Pfam" id="PF00561">
    <property type="entry name" value="Abhydrolase_1"/>
    <property type="match status" value="1"/>
</dbReference>
<dbReference type="Pfam" id="PF08386">
    <property type="entry name" value="Abhydrolase_4"/>
    <property type="match status" value="1"/>
</dbReference>
<feature type="domain" description="AB hydrolase-1" evidence="3">
    <location>
        <begin position="60"/>
        <end position="273"/>
    </location>
</feature>
<dbReference type="Proteomes" id="UP000770015">
    <property type="component" value="Unassembled WGS sequence"/>
</dbReference>
<name>A0A9P8VHF5_9PEZI</name>
<dbReference type="SUPFAM" id="SSF53474">
    <property type="entry name" value="alpha/beta-Hydrolases"/>
    <property type="match status" value="1"/>
</dbReference>
<keyword evidence="6" id="KW-1185">Reference proteome</keyword>
<dbReference type="OrthoDB" id="425534at2759"/>
<keyword evidence="2 5" id="KW-0378">Hydrolase</keyword>
<protein>
    <submittedName>
        <fullName evidence="5">Alpha/Beta hydrolase protein</fullName>
    </submittedName>
</protein>
<dbReference type="AlphaFoldDB" id="A0A9P8VHF5"/>
<evidence type="ECO:0000259" key="4">
    <source>
        <dbReference type="Pfam" id="PF08386"/>
    </source>
</evidence>
<dbReference type="InterPro" id="IPR029058">
    <property type="entry name" value="AB_hydrolase_fold"/>
</dbReference>